<sequence>MENNEEKTAIEEQQEERKIPVFTVQKNGAILKNIIVVSGPEPITPIQNEENQCQETQEEIFIVGRHPGVHIVLTHPSISRFHLQINSQPSSQKLSVTDLSSVHGTWVSGKKIEPLARVELIEGDTIRIGDSTRVYRLHWVPLSRAYDTENPFVSPFYETMTEDKVEEEKALEAHQDESDLLTECGHIEEKESLVVQGKKEDMILSLLTDRKDNRKHNRRVVLFFLYIFFPYSEILLNKNVLSIECKQVQAKVPVVVEGKEVKKWQKCTLNMLLSSFLLLFRVGQDENSLSAENREIQSVDLILQGIRSLFSHENSGLIEKEDNPLVPPMPENMEMVMHDVEEDNWMKIDEVRATQSVREAPLQTEKLQATNEIETLQPPFALQPPSEQSDLDDSTVDQDLNLLMSLNSSCSDEGKHPIETKKLQVAKESETPCPLLALQPLSKIIEKEDSTGDQNLDPLSSMNSSCSCEEGENQILSREDHLMRGILILNYAPNPIESANSSYTVGKNSENRLLKTIFHGIKGMEEEIYTPDKENIIPNALLLKSLKKDNKLGEIKHSRSIISSSSKVTFSPNIQPEEDMMADKENFTPNTLLLKSWGKGKLGKIQHSKSSKLPSEVTFSPNIFSEEEIVGSGDKENQTSKVFQQWKSAKPASENKVKLVQEMIVMKKIATERVPFQSLIVNSAGQSRLEVPNAASQIINSVTRTMEKRITHSSVNIYVGEGKRTWKMVVDTASLIDKESRKSLQLLQGLKGTELIIPRMVIRELDWLKRRGSLFRRTAEISSVLDWIEECRIKTSWWIHVQSSVEEGRPITPTPPASFQFSEGSGVFPCGSLNEIATPTAEDQILDCAILFRKMKNDGQLVLLSKDITLKIKAMAEGVICESAQGFWESLVNPFSERFLWVDSSPRGRTWSYLDDVFLREKYTRYPFKKSFKGEGAKGLKLIYRHGTSVS</sequence>
<organism evidence="2 3">
    <name type="scientific">Cephalotus follicularis</name>
    <name type="common">Albany pitcher plant</name>
    <dbReference type="NCBI Taxonomy" id="3775"/>
    <lineage>
        <taxon>Eukaryota</taxon>
        <taxon>Viridiplantae</taxon>
        <taxon>Streptophyta</taxon>
        <taxon>Embryophyta</taxon>
        <taxon>Tracheophyta</taxon>
        <taxon>Spermatophyta</taxon>
        <taxon>Magnoliopsida</taxon>
        <taxon>eudicotyledons</taxon>
        <taxon>Gunneridae</taxon>
        <taxon>Pentapetalae</taxon>
        <taxon>rosids</taxon>
        <taxon>fabids</taxon>
        <taxon>Oxalidales</taxon>
        <taxon>Cephalotaceae</taxon>
        <taxon>Cephalotus</taxon>
    </lineage>
</organism>
<dbReference type="PANTHER" id="PTHR22593">
    <property type="entry name" value="TRANSMEMBRANE PROTEIN 18"/>
    <property type="match status" value="1"/>
</dbReference>
<dbReference type="STRING" id="3775.A0A1Q3CI52"/>
<dbReference type="InterPro" id="IPR002716">
    <property type="entry name" value="PIN_dom"/>
</dbReference>
<feature type="domain" description="FHA" evidence="1">
    <location>
        <begin position="61"/>
        <end position="112"/>
    </location>
</feature>
<evidence type="ECO:0000313" key="2">
    <source>
        <dbReference type="EMBL" id="GAV79798.1"/>
    </source>
</evidence>
<dbReference type="Gene3D" id="2.60.200.20">
    <property type="match status" value="1"/>
</dbReference>
<comment type="caution">
    <text evidence="2">The sequence shown here is derived from an EMBL/GenBank/DDBJ whole genome shotgun (WGS) entry which is preliminary data.</text>
</comment>
<reference evidence="3" key="1">
    <citation type="submission" date="2016-04" db="EMBL/GenBank/DDBJ databases">
        <title>Cephalotus genome sequencing.</title>
        <authorList>
            <person name="Fukushima K."/>
            <person name="Hasebe M."/>
            <person name="Fang X."/>
        </authorList>
    </citation>
    <scope>NUCLEOTIDE SEQUENCE [LARGE SCALE GENOMIC DNA]</scope>
    <source>
        <strain evidence="3">cv. St1</strain>
    </source>
</reference>
<dbReference type="Gene3D" id="3.40.50.1010">
    <property type="entry name" value="5'-nuclease"/>
    <property type="match status" value="1"/>
</dbReference>
<dbReference type="Proteomes" id="UP000187406">
    <property type="component" value="Unassembled WGS sequence"/>
</dbReference>
<dbReference type="Pfam" id="PF13638">
    <property type="entry name" value="PIN_4"/>
    <property type="match status" value="1"/>
</dbReference>
<dbReference type="SMART" id="SM00240">
    <property type="entry name" value="FHA"/>
    <property type="match status" value="1"/>
</dbReference>
<dbReference type="PROSITE" id="PS50006">
    <property type="entry name" value="FHA_DOMAIN"/>
    <property type="match status" value="1"/>
</dbReference>
<accession>A0A1Q3CI52</accession>
<dbReference type="SUPFAM" id="SSF49879">
    <property type="entry name" value="SMAD/FHA domain"/>
    <property type="match status" value="1"/>
</dbReference>
<dbReference type="OrthoDB" id="444265at2759"/>
<dbReference type="PANTHER" id="PTHR22593:SF8">
    <property type="entry name" value="FHA DOMAIN-CONTAINING PROTEIN PS1"/>
    <property type="match status" value="1"/>
</dbReference>
<name>A0A1Q3CI52_CEPFO</name>
<dbReference type="EMBL" id="BDDD01002045">
    <property type="protein sequence ID" value="GAV79798.1"/>
    <property type="molecule type" value="Genomic_DNA"/>
</dbReference>
<dbReference type="FunCoup" id="A0A1Q3CI52">
    <property type="interactions" value="251"/>
</dbReference>
<dbReference type="CDD" id="cd22691">
    <property type="entry name" value="FHA_PS1-like"/>
    <property type="match status" value="1"/>
</dbReference>
<dbReference type="CDD" id="cd09880">
    <property type="entry name" value="PIN_Smg5-6-like"/>
    <property type="match status" value="1"/>
</dbReference>
<keyword evidence="3" id="KW-1185">Reference proteome</keyword>
<protein>
    <submittedName>
        <fullName evidence="2">FHA domain-containing protein/PIN_4 domain-containing protein</fullName>
    </submittedName>
</protein>
<dbReference type="InterPro" id="IPR029060">
    <property type="entry name" value="PIN-like_dom_sf"/>
</dbReference>
<dbReference type="InterPro" id="IPR008984">
    <property type="entry name" value="SMAD_FHA_dom_sf"/>
</dbReference>
<dbReference type="InterPro" id="IPR000253">
    <property type="entry name" value="FHA_dom"/>
</dbReference>
<dbReference type="InParanoid" id="A0A1Q3CI52"/>
<dbReference type="Pfam" id="PF00498">
    <property type="entry name" value="FHA"/>
    <property type="match status" value="1"/>
</dbReference>
<dbReference type="SUPFAM" id="SSF88723">
    <property type="entry name" value="PIN domain-like"/>
    <property type="match status" value="1"/>
</dbReference>
<proteinExistence type="predicted"/>
<gene>
    <name evidence="2" type="ORF">CFOL_v3_23261</name>
</gene>
<evidence type="ECO:0000259" key="1">
    <source>
        <dbReference type="PROSITE" id="PS50006"/>
    </source>
</evidence>
<dbReference type="AlphaFoldDB" id="A0A1Q3CI52"/>
<evidence type="ECO:0000313" key="3">
    <source>
        <dbReference type="Proteomes" id="UP000187406"/>
    </source>
</evidence>
<dbReference type="GO" id="GO:0031965">
    <property type="term" value="C:nuclear membrane"/>
    <property type="evidence" value="ECO:0007669"/>
    <property type="project" value="TreeGrafter"/>
</dbReference>